<dbReference type="PANTHER" id="PTHR15960:SF5">
    <property type="entry name" value="LD44032P"/>
    <property type="match status" value="1"/>
</dbReference>
<comment type="caution">
    <text evidence="3">The sequence shown here is derived from an EMBL/GenBank/DDBJ whole genome shotgun (WGS) entry which is preliminary data.</text>
</comment>
<feature type="region of interest" description="Disordered" evidence="1">
    <location>
        <begin position="74"/>
        <end position="229"/>
    </location>
</feature>
<keyword evidence="4" id="KW-1185">Reference proteome</keyword>
<feature type="region of interest" description="Disordered" evidence="1">
    <location>
        <begin position="260"/>
        <end position="324"/>
    </location>
</feature>
<dbReference type="InterPro" id="IPR042575">
    <property type="entry name" value="UBAP1_C"/>
</dbReference>
<dbReference type="Pfam" id="PF00627">
    <property type="entry name" value="UBA"/>
    <property type="match status" value="1"/>
</dbReference>
<dbReference type="GO" id="GO:0043130">
    <property type="term" value="F:ubiquitin binding"/>
    <property type="evidence" value="ECO:0007669"/>
    <property type="project" value="InterPro"/>
</dbReference>
<dbReference type="GO" id="GO:0000813">
    <property type="term" value="C:ESCRT I complex"/>
    <property type="evidence" value="ECO:0007669"/>
    <property type="project" value="InterPro"/>
</dbReference>
<gene>
    <name evidence="3" type="ORF">HDU87_001624</name>
</gene>
<feature type="compositionally biased region" description="Low complexity" evidence="1">
    <location>
        <begin position="105"/>
        <end position="114"/>
    </location>
</feature>
<accession>A0AAD5TMX1</accession>
<organism evidence="3 4">
    <name type="scientific">Geranomyces variabilis</name>
    <dbReference type="NCBI Taxonomy" id="109894"/>
    <lineage>
        <taxon>Eukaryota</taxon>
        <taxon>Fungi</taxon>
        <taxon>Fungi incertae sedis</taxon>
        <taxon>Chytridiomycota</taxon>
        <taxon>Chytridiomycota incertae sedis</taxon>
        <taxon>Chytridiomycetes</taxon>
        <taxon>Spizellomycetales</taxon>
        <taxon>Powellomycetaceae</taxon>
        <taxon>Geranomyces</taxon>
    </lineage>
</organism>
<dbReference type="InterPro" id="IPR015940">
    <property type="entry name" value="UBA"/>
</dbReference>
<dbReference type="GO" id="GO:0043162">
    <property type="term" value="P:ubiquitin-dependent protein catabolic process via the multivesicular body sorting pathway"/>
    <property type="evidence" value="ECO:0007669"/>
    <property type="project" value="InterPro"/>
</dbReference>
<dbReference type="CDD" id="cd14316">
    <property type="entry name" value="UBA2_UBAP1_like"/>
    <property type="match status" value="1"/>
</dbReference>
<reference evidence="3" key="1">
    <citation type="submission" date="2020-05" db="EMBL/GenBank/DDBJ databases">
        <title>Phylogenomic resolution of chytrid fungi.</title>
        <authorList>
            <person name="Stajich J.E."/>
            <person name="Amses K."/>
            <person name="Simmons R."/>
            <person name="Seto K."/>
            <person name="Myers J."/>
            <person name="Bonds A."/>
            <person name="Quandt C.A."/>
            <person name="Barry K."/>
            <person name="Liu P."/>
            <person name="Grigoriev I."/>
            <person name="Longcore J.E."/>
            <person name="James T.Y."/>
        </authorList>
    </citation>
    <scope>NUCLEOTIDE SEQUENCE</scope>
    <source>
        <strain evidence="3">JEL0379</strain>
    </source>
</reference>
<sequence>MSDNGTYAALAGVPVVCKVYRPPPKVTLPPSFYDLVSPTSTERRQGRYDFQVEKGVLEEADRFAQQLAKQAAARQEKLDKLDADRREWEKRQAPGLATDGRIMQPTALTATSSSPIPPPPASEGVAVSSQPRMPTPSSLASDHSGSPSPSRAASSAASHPRLQEPAPVKKQGGLDYLEFEQGLPPPDPWRTQDDDDDLRMLKEVMSAPDPHPTSTAAAERTRATSPTKHSLKEAVLGHAGDAVSRARALVATLAQHVPAVPSPPLRAAGLHSSATAGANSSSSRKTASMQYPVLPGIANGGLQSAHQSRSTESPVDMDPSQGFSPTTKETFLKMTQMGFSREAVDRAIKQYGLDEKKILDFAIAFDEHRRSGFAGDDVELAVSLFNHDARKEREFLAAYTALVDFGFPKRRIQEALVLKNNDKEQALEYLVGSQGTGR</sequence>
<dbReference type="PANTHER" id="PTHR15960">
    <property type="entry name" value="LD44032P"/>
    <property type="match status" value="1"/>
</dbReference>
<evidence type="ECO:0000313" key="4">
    <source>
        <dbReference type="Proteomes" id="UP001212152"/>
    </source>
</evidence>
<dbReference type="PROSITE" id="PS50030">
    <property type="entry name" value="UBA"/>
    <property type="match status" value="1"/>
</dbReference>
<dbReference type="SUPFAM" id="SSF46934">
    <property type="entry name" value="UBA-like"/>
    <property type="match status" value="1"/>
</dbReference>
<dbReference type="EMBL" id="JADGJQ010000014">
    <property type="protein sequence ID" value="KAJ3180976.1"/>
    <property type="molecule type" value="Genomic_DNA"/>
</dbReference>
<evidence type="ECO:0000313" key="3">
    <source>
        <dbReference type="EMBL" id="KAJ3180976.1"/>
    </source>
</evidence>
<evidence type="ECO:0000259" key="2">
    <source>
        <dbReference type="PROSITE" id="PS50030"/>
    </source>
</evidence>
<feature type="domain" description="UBA" evidence="2">
    <location>
        <begin position="389"/>
        <end position="433"/>
    </location>
</feature>
<feature type="compositionally biased region" description="Low complexity" evidence="1">
    <location>
        <begin position="272"/>
        <end position="283"/>
    </location>
</feature>
<dbReference type="InterPro" id="IPR009060">
    <property type="entry name" value="UBA-like_sf"/>
</dbReference>
<feature type="compositionally biased region" description="Basic and acidic residues" evidence="1">
    <location>
        <begin position="74"/>
        <end position="92"/>
    </location>
</feature>
<feature type="compositionally biased region" description="Polar residues" evidence="1">
    <location>
        <begin position="301"/>
        <end position="313"/>
    </location>
</feature>
<dbReference type="Proteomes" id="UP001212152">
    <property type="component" value="Unassembled WGS sequence"/>
</dbReference>
<feature type="compositionally biased region" description="Polar residues" evidence="1">
    <location>
        <begin position="127"/>
        <end position="141"/>
    </location>
</feature>
<name>A0AAD5TMX1_9FUNG</name>
<dbReference type="AlphaFoldDB" id="A0AAD5TMX1"/>
<dbReference type="Gene3D" id="1.20.120.1920">
    <property type="entry name" value="UBAP1 SOUBA domain"/>
    <property type="match status" value="1"/>
</dbReference>
<protein>
    <recommendedName>
        <fullName evidence="2">UBA domain-containing protein</fullName>
    </recommendedName>
</protein>
<dbReference type="InterPro" id="IPR038870">
    <property type="entry name" value="UBAP1"/>
</dbReference>
<feature type="compositionally biased region" description="Low complexity" evidence="1">
    <location>
        <begin position="143"/>
        <end position="160"/>
    </location>
</feature>
<feature type="compositionally biased region" description="Low complexity" evidence="1">
    <location>
        <begin position="212"/>
        <end position="227"/>
    </location>
</feature>
<evidence type="ECO:0000256" key="1">
    <source>
        <dbReference type="SAM" id="MobiDB-lite"/>
    </source>
</evidence>
<proteinExistence type="predicted"/>